<sequence length="30" mass="3507">MSITENLKQLKNTLPKDVIFGRCFQIQTHC</sequence>
<evidence type="ECO:0000313" key="1">
    <source>
        <dbReference type="EMBL" id="CEN49522.1"/>
    </source>
</evidence>
<accession>A0A0B7IHR2</accession>
<name>A0A0B7IHR2_9FLAO</name>
<dbReference type="Proteomes" id="UP000039370">
    <property type="component" value="Unassembled WGS sequence"/>
</dbReference>
<proteinExistence type="predicted"/>
<protein>
    <submittedName>
        <fullName evidence="1">Uncharacterized protein</fullName>
    </submittedName>
</protein>
<organism evidence="1 2">
    <name type="scientific">Capnocytophaga canimorsus</name>
    <dbReference type="NCBI Taxonomy" id="28188"/>
    <lineage>
        <taxon>Bacteria</taxon>
        <taxon>Pseudomonadati</taxon>
        <taxon>Bacteroidota</taxon>
        <taxon>Flavobacteriia</taxon>
        <taxon>Flavobacteriales</taxon>
        <taxon>Flavobacteriaceae</taxon>
        <taxon>Capnocytophaga</taxon>
    </lineage>
</organism>
<dbReference type="EMBL" id="CDOK01000107">
    <property type="protein sequence ID" value="CEN49522.1"/>
    <property type="molecule type" value="Genomic_DNA"/>
</dbReference>
<evidence type="ECO:0000313" key="2">
    <source>
        <dbReference type="Proteomes" id="UP000039370"/>
    </source>
</evidence>
<reference evidence="2" key="1">
    <citation type="submission" date="2015-01" db="EMBL/GenBank/DDBJ databases">
        <authorList>
            <person name="MANFREDI Pablo"/>
        </authorList>
    </citation>
    <scope>NUCLEOTIDE SEQUENCE [LARGE SCALE GENOMIC DNA]</scope>
    <source>
        <strain evidence="2">Cc11</strain>
    </source>
</reference>
<dbReference type="AlphaFoldDB" id="A0A0B7IHR2"/>
<gene>
    <name evidence="1" type="ORF">CCAN11_1950023</name>
</gene>